<evidence type="ECO:0000256" key="1">
    <source>
        <dbReference type="SAM" id="MobiDB-lite"/>
    </source>
</evidence>
<evidence type="ECO:0000313" key="3">
    <source>
        <dbReference type="Proteomes" id="UP001500751"/>
    </source>
</evidence>
<gene>
    <name evidence="2" type="ORF">GCM10009839_81280</name>
</gene>
<protein>
    <submittedName>
        <fullName evidence="2">Uncharacterized protein</fullName>
    </submittedName>
</protein>
<dbReference type="EMBL" id="BAAAQN010000073">
    <property type="protein sequence ID" value="GAA2058944.1"/>
    <property type="molecule type" value="Genomic_DNA"/>
</dbReference>
<feature type="region of interest" description="Disordered" evidence="1">
    <location>
        <begin position="43"/>
        <end position="85"/>
    </location>
</feature>
<accession>A0ABP5GY00</accession>
<dbReference type="Proteomes" id="UP001500751">
    <property type="component" value="Unassembled WGS sequence"/>
</dbReference>
<evidence type="ECO:0000313" key="2">
    <source>
        <dbReference type="EMBL" id="GAA2058944.1"/>
    </source>
</evidence>
<name>A0ABP5GY00_9ACTN</name>
<sequence length="123" mass="12538">MTEVSFPLATLTWICEAGSAFDVFVDGLMTTTAADDAEDVAVLGAAPGPDDDVPSAAGAEDPEVGPPLGGGADFGPPPPPPQPAASVATVIMRASFRSPRIIASCARSYNQLVPMPRSVLSNR</sequence>
<proteinExistence type="predicted"/>
<keyword evidence="3" id="KW-1185">Reference proteome</keyword>
<reference evidence="3" key="1">
    <citation type="journal article" date="2019" name="Int. J. Syst. Evol. Microbiol.">
        <title>The Global Catalogue of Microorganisms (GCM) 10K type strain sequencing project: providing services to taxonomists for standard genome sequencing and annotation.</title>
        <authorList>
            <consortium name="The Broad Institute Genomics Platform"/>
            <consortium name="The Broad Institute Genome Sequencing Center for Infectious Disease"/>
            <person name="Wu L."/>
            <person name="Ma J."/>
        </authorList>
    </citation>
    <scope>NUCLEOTIDE SEQUENCE [LARGE SCALE GENOMIC DNA]</scope>
    <source>
        <strain evidence="3">JCM 16014</strain>
    </source>
</reference>
<organism evidence="2 3">
    <name type="scientific">Catenulispora yoronensis</name>
    <dbReference type="NCBI Taxonomy" id="450799"/>
    <lineage>
        <taxon>Bacteria</taxon>
        <taxon>Bacillati</taxon>
        <taxon>Actinomycetota</taxon>
        <taxon>Actinomycetes</taxon>
        <taxon>Catenulisporales</taxon>
        <taxon>Catenulisporaceae</taxon>
        <taxon>Catenulispora</taxon>
    </lineage>
</organism>
<comment type="caution">
    <text evidence="2">The sequence shown here is derived from an EMBL/GenBank/DDBJ whole genome shotgun (WGS) entry which is preliminary data.</text>
</comment>